<accession>A0A0J6FH05</accession>
<feature type="region of interest" description="Disordered" evidence="1">
    <location>
        <begin position="112"/>
        <end position="151"/>
    </location>
</feature>
<reference evidence="3" key="3">
    <citation type="journal article" date="2010" name="Genome Res.">
        <title>Population genomic sequencing of Coccidioides fungi reveals recent hybridization and transposon control.</title>
        <authorList>
            <person name="Neafsey D.E."/>
            <person name="Barker B.M."/>
            <person name="Sharpton T.J."/>
            <person name="Stajich J.E."/>
            <person name="Park D.J."/>
            <person name="Whiston E."/>
            <person name="Hung C.-Y."/>
            <person name="McMahan C."/>
            <person name="White J."/>
            <person name="Sykes S."/>
            <person name="Heiman D."/>
            <person name="Young S."/>
            <person name="Zeng Q."/>
            <person name="Abouelleil A."/>
            <person name="Aftuck L."/>
            <person name="Bessette D."/>
            <person name="Brown A."/>
            <person name="FitzGerald M."/>
            <person name="Lui A."/>
            <person name="Macdonald J.P."/>
            <person name="Priest M."/>
            <person name="Orbach M.J."/>
            <person name="Galgiani J.N."/>
            <person name="Kirkland T.N."/>
            <person name="Cole G.T."/>
            <person name="Birren B.W."/>
            <person name="Henn M.R."/>
            <person name="Taylor J.W."/>
            <person name="Rounsley S.D."/>
        </authorList>
    </citation>
    <scope>NUCLEOTIDE SEQUENCE [LARGE SCALE GENOMIC DNA]</scope>
    <source>
        <strain evidence="3">RMSCC 3488</strain>
    </source>
</reference>
<name>A0A0J6FH05_COCPO</name>
<dbReference type="VEuPathDB" id="FungiDB:CPAG_04926"/>
<gene>
    <name evidence="2" type="ORF">CPAG_04926</name>
</gene>
<organism evidence="2 3">
    <name type="scientific">Coccidioides posadasii RMSCC 3488</name>
    <dbReference type="NCBI Taxonomy" id="454284"/>
    <lineage>
        <taxon>Eukaryota</taxon>
        <taxon>Fungi</taxon>
        <taxon>Dikarya</taxon>
        <taxon>Ascomycota</taxon>
        <taxon>Pezizomycotina</taxon>
        <taxon>Eurotiomycetes</taxon>
        <taxon>Eurotiomycetidae</taxon>
        <taxon>Onygenales</taxon>
        <taxon>Onygenaceae</taxon>
        <taxon>Coccidioides</taxon>
    </lineage>
</organism>
<reference evidence="2 3" key="1">
    <citation type="submission" date="2007-06" db="EMBL/GenBank/DDBJ databases">
        <title>The Genome Sequence of Coccidioides posadasii RMSCC_3488.</title>
        <authorList>
            <consortium name="Coccidioides Genome Resources Consortium"/>
            <consortium name="The Broad Institute Genome Sequencing Platform"/>
            <person name="Henn M.R."/>
            <person name="Sykes S."/>
            <person name="Young S."/>
            <person name="Jaffe D."/>
            <person name="Berlin A."/>
            <person name="Alvarez P."/>
            <person name="Butler J."/>
            <person name="Gnerre S."/>
            <person name="Grabherr M."/>
            <person name="Mauceli E."/>
            <person name="Brockman W."/>
            <person name="Kodira C."/>
            <person name="Alvarado L."/>
            <person name="Zeng Q."/>
            <person name="Crawford M."/>
            <person name="Antoine C."/>
            <person name="Devon K."/>
            <person name="Galgiani J."/>
            <person name="Orsborn K."/>
            <person name="Lewis M.L."/>
            <person name="Nusbaum C."/>
            <person name="Galagan J."/>
            <person name="Birren B."/>
        </authorList>
    </citation>
    <scope>NUCLEOTIDE SEQUENCE [LARGE SCALE GENOMIC DNA]</scope>
    <source>
        <strain evidence="2 3">RMSCC 3488</strain>
    </source>
</reference>
<evidence type="ECO:0000313" key="3">
    <source>
        <dbReference type="Proteomes" id="UP000054567"/>
    </source>
</evidence>
<dbReference type="AlphaFoldDB" id="A0A0J6FH05"/>
<sequence>MNTQEKIIWKFCQPSILRANDHPDFYRREPLRWGVDEAMNGKSRHLDIHEGTSTVSEEICAVTWIWRITPPCGVEGWKGTAGLAVFGPTGIFSRSHCTNWLRETSLEKIAWGQGPSPECPGQSLEQHGREAPSEESQVVGKWNGHLYGSNG</sequence>
<protein>
    <submittedName>
        <fullName evidence="2">Uncharacterized protein</fullName>
    </submittedName>
</protein>
<dbReference type="Proteomes" id="UP000054567">
    <property type="component" value="Unassembled WGS sequence"/>
</dbReference>
<evidence type="ECO:0000256" key="1">
    <source>
        <dbReference type="SAM" id="MobiDB-lite"/>
    </source>
</evidence>
<evidence type="ECO:0000313" key="2">
    <source>
        <dbReference type="EMBL" id="KMM68600.1"/>
    </source>
</evidence>
<proteinExistence type="predicted"/>
<dbReference type="EMBL" id="DS268111">
    <property type="protein sequence ID" value="KMM68600.1"/>
    <property type="molecule type" value="Genomic_DNA"/>
</dbReference>
<reference evidence="3" key="2">
    <citation type="journal article" date="2009" name="Genome Res.">
        <title>Comparative genomic analyses of the human fungal pathogens Coccidioides and their relatives.</title>
        <authorList>
            <person name="Sharpton T.J."/>
            <person name="Stajich J.E."/>
            <person name="Rounsley S.D."/>
            <person name="Gardner M.J."/>
            <person name="Wortman J.R."/>
            <person name="Jordar V.S."/>
            <person name="Maiti R."/>
            <person name="Kodira C.D."/>
            <person name="Neafsey D.E."/>
            <person name="Zeng Q."/>
            <person name="Hung C.-Y."/>
            <person name="McMahan C."/>
            <person name="Muszewska A."/>
            <person name="Grynberg M."/>
            <person name="Mandel M.A."/>
            <person name="Kellner E.M."/>
            <person name="Barker B.M."/>
            <person name="Galgiani J.N."/>
            <person name="Orbach M.J."/>
            <person name="Kirkland T.N."/>
            <person name="Cole G.T."/>
            <person name="Henn M.R."/>
            <person name="Birren B.W."/>
            <person name="Taylor J.W."/>
        </authorList>
    </citation>
    <scope>NUCLEOTIDE SEQUENCE [LARGE SCALE GENOMIC DNA]</scope>
    <source>
        <strain evidence="3">RMSCC 3488</strain>
    </source>
</reference>